<proteinExistence type="predicted"/>
<gene>
    <name evidence="1" type="ORF">AVEN_182531_1</name>
</gene>
<organism evidence="1 2">
    <name type="scientific">Araneus ventricosus</name>
    <name type="common">Orbweaver spider</name>
    <name type="synonym">Epeira ventricosa</name>
    <dbReference type="NCBI Taxonomy" id="182803"/>
    <lineage>
        <taxon>Eukaryota</taxon>
        <taxon>Metazoa</taxon>
        <taxon>Ecdysozoa</taxon>
        <taxon>Arthropoda</taxon>
        <taxon>Chelicerata</taxon>
        <taxon>Arachnida</taxon>
        <taxon>Araneae</taxon>
        <taxon>Araneomorphae</taxon>
        <taxon>Entelegynae</taxon>
        <taxon>Araneoidea</taxon>
        <taxon>Araneidae</taxon>
        <taxon>Araneus</taxon>
    </lineage>
</organism>
<evidence type="ECO:0000313" key="2">
    <source>
        <dbReference type="Proteomes" id="UP000499080"/>
    </source>
</evidence>
<keyword evidence="2" id="KW-1185">Reference proteome</keyword>
<accession>A0A4Y2BYH1</accession>
<name>A0A4Y2BYH1_ARAVE</name>
<dbReference type="Proteomes" id="UP000499080">
    <property type="component" value="Unassembled WGS sequence"/>
</dbReference>
<dbReference type="AlphaFoldDB" id="A0A4Y2BYH1"/>
<comment type="caution">
    <text evidence="1">The sequence shown here is derived from an EMBL/GenBank/DDBJ whole genome shotgun (WGS) entry which is preliminary data.</text>
</comment>
<sequence>MHCLLCARGIHWKASDRYTNKAKVHLKTELFCDSLFLFSCRRSQEISKISTFVYEVEALKKAASSSGSSMSTRTLKSTRPGCPSTSFVDVDTENWFVMLF</sequence>
<reference evidence="1 2" key="1">
    <citation type="journal article" date="2019" name="Sci. Rep.">
        <title>Orb-weaving spider Araneus ventricosus genome elucidates the spidroin gene catalogue.</title>
        <authorList>
            <person name="Kono N."/>
            <person name="Nakamura H."/>
            <person name="Ohtoshi R."/>
            <person name="Moran D.A.P."/>
            <person name="Shinohara A."/>
            <person name="Yoshida Y."/>
            <person name="Fujiwara M."/>
            <person name="Mori M."/>
            <person name="Tomita M."/>
            <person name="Arakawa K."/>
        </authorList>
    </citation>
    <scope>NUCLEOTIDE SEQUENCE [LARGE SCALE GENOMIC DNA]</scope>
</reference>
<dbReference type="EMBL" id="BGPR01000125">
    <property type="protein sequence ID" value="GBL96953.1"/>
    <property type="molecule type" value="Genomic_DNA"/>
</dbReference>
<protein>
    <submittedName>
        <fullName evidence="1">Uncharacterized protein</fullName>
    </submittedName>
</protein>
<evidence type="ECO:0000313" key="1">
    <source>
        <dbReference type="EMBL" id="GBL96953.1"/>
    </source>
</evidence>